<proteinExistence type="predicted"/>
<dbReference type="CDD" id="cd00156">
    <property type="entry name" value="REC"/>
    <property type="match status" value="1"/>
</dbReference>
<keyword evidence="4" id="KW-0238">DNA-binding</keyword>
<organism evidence="9 10">
    <name type="scientific">Burkholderia plantarii</name>
    <dbReference type="NCBI Taxonomy" id="41899"/>
    <lineage>
        <taxon>Bacteria</taxon>
        <taxon>Pseudomonadati</taxon>
        <taxon>Pseudomonadota</taxon>
        <taxon>Betaproteobacteria</taxon>
        <taxon>Burkholderiales</taxon>
        <taxon>Burkholderiaceae</taxon>
        <taxon>Burkholderia</taxon>
    </lineage>
</organism>
<evidence type="ECO:0000256" key="5">
    <source>
        <dbReference type="ARBA" id="ARBA00023163"/>
    </source>
</evidence>
<feature type="modified residue" description="4-aspartylphosphate" evidence="6">
    <location>
        <position position="52"/>
    </location>
</feature>
<evidence type="ECO:0000256" key="1">
    <source>
        <dbReference type="ARBA" id="ARBA00022741"/>
    </source>
</evidence>
<dbReference type="Gene3D" id="1.10.8.60">
    <property type="match status" value="1"/>
</dbReference>
<dbReference type="GO" id="GO:0005524">
    <property type="term" value="F:ATP binding"/>
    <property type="evidence" value="ECO:0007669"/>
    <property type="project" value="UniProtKB-KW"/>
</dbReference>
<evidence type="ECO:0000313" key="10">
    <source>
        <dbReference type="Proteomes" id="UP000031838"/>
    </source>
</evidence>
<dbReference type="Pfam" id="PF25601">
    <property type="entry name" value="AAA_lid_14"/>
    <property type="match status" value="1"/>
</dbReference>
<gene>
    <name evidence="9" type="ORF">BGL_2c00450</name>
</gene>
<dbReference type="SUPFAM" id="SSF46689">
    <property type="entry name" value="Homeodomain-like"/>
    <property type="match status" value="1"/>
</dbReference>
<dbReference type="InterPro" id="IPR027417">
    <property type="entry name" value="P-loop_NTPase"/>
</dbReference>
<evidence type="ECO:0000256" key="3">
    <source>
        <dbReference type="ARBA" id="ARBA00023015"/>
    </source>
</evidence>
<dbReference type="Gene3D" id="3.40.50.300">
    <property type="entry name" value="P-loop containing nucleotide triphosphate hydrolases"/>
    <property type="match status" value="1"/>
</dbReference>
<dbReference type="PROSITE" id="PS50045">
    <property type="entry name" value="SIGMA54_INTERACT_4"/>
    <property type="match status" value="1"/>
</dbReference>
<dbReference type="InterPro" id="IPR001789">
    <property type="entry name" value="Sig_transdc_resp-reg_receiver"/>
</dbReference>
<evidence type="ECO:0000259" key="7">
    <source>
        <dbReference type="PROSITE" id="PS50045"/>
    </source>
</evidence>
<dbReference type="PANTHER" id="PTHR32071:SF117">
    <property type="entry name" value="PTS-DEPENDENT DIHYDROXYACETONE KINASE OPERON REGULATORY PROTEIN-RELATED"/>
    <property type="match status" value="1"/>
</dbReference>
<sequence>MPRILIVDDDSDTREMLAALAQNRQLACDTAASLAEARSHMLTQSYELVLCDLVLPDGNGIELFEDFTQRGKRGELVFATGHATLDTAIDALRQGASDYLVKPFNMQRLDGIFARVAQMEVHEEEIGAMRDELERAGRFGRLLGHSPPMRAMYDALARVATTDASVLLTGESGTGKEVAAQTLHELSFRRRGPFVAINCGAIPANLVESEMFGHDRGSFTGADRQHKGFFERADGGTLFLDEITEMPVELQVKLLRVLETGQVTRLGSVRETSIDVRIIAATNRDPEAAIAAGTLRADLYHRINVFPIPMPPLRERGTDIVLLADAFLARLNEDSGRAMRFSDAAKAALTRYDWPGNVRELRNFVQRASIFADGDAIDTLPPPIMDEVSGMANTGGNAVAVPLDMPLEEVDRRLILGTLEQCGGVKAHAAEILDISLKTVYNRIGAPGEKAAGGKSRDKS</sequence>
<accession>A0A0B6RXL7</accession>
<dbReference type="PANTHER" id="PTHR32071">
    <property type="entry name" value="TRANSCRIPTIONAL REGULATORY PROTEIN"/>
    <property type="match status" value="1"/>
</dbReference>
<dbReference type="AlphaFoldDB" id="A0A0B6RXL7"/>
<dbReference type="InterPro" id="IPR025944">
    <property type="entry name" value="Sigma_54_int_dom_CS"/>
</dbReference>
<dbReference type="GO" id="GO:0000160">
    <property type="term" value="P:phosphorelay signal transduction system"/>
    <property type="evidence" value="ECO:0007669"/>
    <property type="project" value="InterPro"/>
</dbReference>
<dbReference type="InterPro" id="IPR025943">
    <property type="entry name" value="Sigma_54_int_dom_ATP-bd_2"/>
</dbReference>
<dbReference type="FunFam" id="3.40.50.300:FF:000006">
    <property type="entry name" value="DNA-binding transcriptional regulator NtrC"/>
    <property type="match status" value="1"/>
</dbReference>
<evidence type="ECO:0000259" key="8">
    <source>
        <dbReference type="PROSITE" id="PS50110"/>
    </source>
</evidence>
<dbReference type="GO" id="GO:0043565">
    <property type="term" value="F:sequence-specific DNA binding"/>
    <property type="evidence" value="ECO:0007669"/>
    <property type="project" value="InterPro"/>
</dbReference>
<reference evidence="10" key="1">
    <citation type="submission" date="2011-03" db="EMBL/GenBank/DDBJ databases">
        <authorList>
            <person name="Voget S."/>
            <person name="Streit W.R."/>
            <person name="Jaeger K.E."/>
            <person name="Daniel R."/>
        </authorList>
    </citation>
    <scope>NUCLEOTIDE SEQUENCE [LARGE SCALE GENOMIC DNA]</scope>
    <source>
        <strain evidence="10">PG1</strain>
    </source>
</reference>
<dbReference type="InterPro" id="IPR009057">
    <property type="entry name" value="Homeodomain-like_sf"/>
</dbReference>
<evidence type="ECO:0000256" key="4">
    <source>
        <dbReference type="ARBA" id="ARBA00023125"/>
    </source>
</evidence>
<dbReference type="Pfam" id="PF02954">
    <property type="entry name" value="HTH_8"/>
    <property type="match status" value="1"/>
</dbReference>
<name>A0A0B6RXL7_BURPL</name>
<dbReference type="GO" id="GO:0006355">
    <property type="term" value="P:regulation of DNA-templated transcription"/>
    <property type="evidence" value="ECO:0007669"/>
    <property type="project" value="InterPro"/>
</dbReference>
<dbReference type="InterPro" id="IPR011006">
    <property type="entry name" value="CheY-like_superfamily"/>
</dbReference>
<reference evidence="9 10" key="2">
    <citation type="journal article" date="2016" name="Appl. Microbiol. Biotechnol.">
        <title>Mutations improving production and secretion of extracellular lipase by Burkholderia glumae PG1.</title>
        <authorList>
            <person name="Knapp A."/>
            <person name="Voget S."/>
            <person name="Gao R."/>
            <person name="Zaburannyi N."/>
            <person name="Krysciak D."/>
            <person name="Breuer M."/>
            <person name="Hauer B."/>
            <person name="Streit W.R."/>
            <person name="Muller R."/>
            <person name="Daniel R."/>
            <person name="Jaeger K.E."/>
        </authorList>
    </citation>
    <scope>NUCLEOTIDE SEQUENCE [LARGE SCALE GENOMIC DNA]</scope>
    <source>
        <strain evidence="9 10">PG1</strain>
    </source>
</reference>
<dbReference type="InterPro" id="IPR003593">
    <property type="entry name" value="AAA+_ATPase"/>
</dbReference>
<evidence type="ECO:0000256" key="6">
    <source>
        <dbReference type="PROSITE-ProRule" id="PRU00169"/>
    </source>
</evidence>
<dbReference type="InterPro" id="IPR058031">
    <property type="entry name" value="AAA_lid_NorR"/>
</dbReference>
<dbReference type="RefSeq" id="WP_042626837.1">
    <property type="nucleotide sequence ID" value="NZ_BSTO01000007.1"/>
</dbReference>
<dbReference type="Pfam" id="PF00158">
    <property type="entry name" value="Sigma54_activat"/>
    <property type="match status" value="1"/>
</dbReference>
<keyword evidence="3" id="KW-0805">Transcription regulation</keyword>
<evidence type="ECO:0000313" key="9">
    <source>
        <dbReference type="EMBL" id="AJK48143.1"/>
    </source>
</evidence>
<feature type="domain" description="Sigma-54 factor interaction" evidence="7">
    <location>
        <begin position="142"/>
        <end position="370"/>
    </location>
</feature>
<dbReference type="Gene3D" id="3.40.50.2300">
    <property type="match status" value="1"/>
</dbReference>
<dbReference type="Pfam" id="PF00072">
    <property type="entry name" value="Response_reg"/>
    <property type="match status" value="1"/>
</dbReference>
<dbReference type="SMART" id="SM00448">
    <property type="entry name" value="REC"/>
    <property type="match status" value="1"/>
</dbReference>
<keyword evidence="10" id="KW-1185">Reference proteome</keyword>
<evidence type="ECO:0000256" key="2">
    <source>
        <dbReference type="ARBA" id="ARBA00022840"/>
    </source>
</evidence>
<dbReference type="CDD" id="cd00009">
    <property type="entry name" value="AAA"/>
    <property type="match status" value="1"/>
</dbReference>
<dbReference type="SMART" id="SM00382">
    <property type="entry name" value="AAA"/>
    <property type="match status" value="1"/>
</dbReference>
<keyword evidence="2" id="KW-0067">ATP-binding</keyword>
<dbReference type="InterPro" id="IPR002197">
    <property type="entry name" value="HTH_Fis"/>
</dbReference>
<dbReference type="Proteomes" id="UP000031838">
    <property type="component" value="Chromosome 2"/>
</dbReference>
<protein>
    <submittedName>
        <fullName evidence="9">Putative two component, sigma54 specific, transcriptional regulator, Fis family</fullName>
    </submittedName>
</protein>
<dbReference type="PROSITE" id="PS00676">
    <property type="entry name" value="SIGMA54_INTERACT_2"/>
    <property type="match status" value="1"/>
</dbReference>
<dbReference type="KEGG" id="bpla:bpln_2g00480"/>
<dbReference type="KEGG" id="bgp:BGL_2c00450"/>
<keyword evidence="5" id="KW-0804">Transcription</keyword>
<dbReference type="Gene3D" id="1.10.10.60">
    <property type="entry name" value="Homeodomain-like"/>
    <property type="match status" value="1"/>
</dbReference>
<dbReference type="SUPFAM" id="SSF52540">
    <property type="entry name" value="P-loop containing nucleoside triphosphate hydrolases"/>
    <property type="match status" value="1"/>
</dbReference>
<dbReference type="SUPFAM" id="SSF52172">
    <property type="entry name" value="CheY-like"/>
    <property type="match status" value="1"/>
</dbReference>
<keyword evidence="1" id="KW-0547">Nucleotide-binding</keyword>
<feature type="domain" description="Response regulatory" evidence="8">
    <location>
        <begin position="3"/>
        <end position="117"/>
    </location>
</feature>
<dbReference type="PROSITE" id="PS00688">
    <property type="entry name" value="SIGMA54_INTERACT_3"/>
    <property type="match status" value="1"/>
</dbReference>
<dbReference type="InterPro" id="IPR002078">
    <property type="entry name" value="Sigma_54_int"/>
</dbReference>
<dbReference type="PROSITE" id="PS50110">
    <property type="entry name" value="RESPONSE_REGULATORY"/>
    <property type="match status" value="1"/>
</dbReference>
<dbReference type="EMBL" id="CP002581">
    <property type="protein sequence ID" value="AJK48143.1"/>
    <property type="molecule type" value="Genomic_DNA"/>
</dbReference>
<keyword evidence="6" id="KW-0597">Phosphoprotein</keyword>
<dbReference type="HOGENOM" id="CLU_000445_0_6_4"/>